<dbReference type="PROSITE" id="PS00801">
    <property type="entry name" value="TRANSKETOLASE_1"/>
    <property type="match status" value="1"/>
</dbReference>
<dbReference type="CDD" id="cd07033">
    <property type="entry name" value="TPP_PYR_DXS_TK_like"/>
    <property type="match status" value="1"/>
</dbReference>
<evidence type="ECO:0000259" key="12">
    <source>
        <dbReference type="SMART" id="SM00861"/>
    </source>
</evidence>
<gene>
    <name evidence="11" type="primary">dxs</name>
    <name evidence="13" type="ORF">FAM09_20185</name>
</gene>
<dbReference type="PROSITE" id="PS00802">
    <property type="entry name" value="TRANSKETOLASE_2"/>
    <property type="match status" value="1"/>
</dbReference>
<evidence type="ECO:0000256" key="2">
    <source>
        <dbReference type="ARBA" id="ARBA00011081"/>
    </source>
</evidence>
<dbReference type="InterPro" id="IPR029061">
    <property type="entry name" value="THDP-binding"/>
</dbReference>
<dbReference type="InterPro" id="IPR009014">
    <property type="entry name" value="Transketo_C/PFOR_II"/>
</dbReference>
<feature type="binding site" evidence="11">
    <location>
        <position position="78"/>
    </location>
    <ligand>
        <name>thiamine diphosphate</name>
        <dbReference type="ChEBI" id="CHEBI:58937"/>
    </ligand>
</feature>
<comment type="pathway">
    <text evidence="1 11">Metabolic intermediate biosynthesis; 1-deoxy-D-xylulose 5-phosphate biosynthesis; 1-deoxy-D-xylulose 5-phosphate from D-glyceraldehyde 3-phosphate and pyruvate: step 1/1.</text>
</comment>
<feature type="binding site" evidence="11">
    <location>
        <position position="376"/>
    </location>
    <ligand>
        <name>thiamine diphosphate</name>
        <dbReference type="ChEBI" id="CHEBI:58937"/>
    </ligand>
</feature>
<dbReference type="PANTHER" id="PTHR43322">
    <property type="entry name" value="1-D-DEOXYXYLULOSE 5-PHOSPHATE SYNTHASE-RELATED"/>
    <property type="match status" value="1"/>
</dbReference>
<name>A0A4S8HPE3_9BACT</name>
<evidence type="ECO:0000256" key="6">
    <source>
        <dbReference type="ARBA" id="ARBA00022842"/>
    </source>
</evidence>
<feature type="binding site" evidence="11">
    <location>
        <begin position="151"/>
        <end position="152"/>
    </location>
    <ligand>
        <name>thiamine diphosphate</name>
        <dbReference type="ChEBI" id="CHEBI:58937"/>
    </ligand>
</feature>
<dbReference type="OrthoDB" id="9803371at2"/>
<comment type="subunit">
    <text evidence="3 11">Homodimer.</text>
</comment>
<dbReference type="SMART" id="SM00861">
    <property type="entry name" value="Transket_pyr"/>
    <property type="match status" value="1"/>
</dbReference>
<evidence type="ECO:0000256" key="1">
    <source>
        <dbReference type="ARBA" id="ARBA00004980"/>
    </source>
</evidence>
<dbReference type="UniPathway" id="UPA00064">
    <property type="reaction ID" value="UER00091"/>
</dbReference>
<evidence type="ECO:0000256" key="4">
    <source>
        <dbReference type="ARBA" id="ARBA00022679"/>
    </source>
</evidence>
<dbReference type="EC" id="2.2.1.7" evidence="11"/>
<dbReference type="Proteomes" id="UP000306918">
    <property type="component" value="Unassembled WGS sequence"/>
</dbReference>
<dbReference type="GO" id="GO:0016114">
    <property type="term" value="P:terpenoid biosynthetic process"/>
    <property type="evidence" value="ECO:0007669"/>
    <property type="project" value="UniProtKB-UniRule"/>
</dbReference>
<evidence type="ECO:0000256" key="11">
    <source>
        <dbReference type="HAMAP-Rule" id="MF_00315"/>
    </source>
</evidence>
<proteinExistence type="inferred from homology"/>
<organism evidence="13 14">
    <name type="scientific">Niastella caeni</name>
    <dbReference type="NCBI Taxonomy" id="2569763"/>
    <lineage>
        <taxon>Bacteria</taxon>
        <taxon>Pseudomonadati</taxon>
        <taxon>Bacteroidota</taxon>
        <taxon>Chitinophagia</taxon>
        <taxon>Chitinophagales</taxon>
        <taxon>Chitinophagaceae</taxon>
        <taxon>Niastella</taxon>
    </lineage>
</organism>
<dbReference type="HAMAP" id="MF_00315">
    <property type="entry name" value="DXP_synth"/>
    <property type="match status" value="1"/>
</dbReference>
<dbReference type="InterPro" id="IPR005477">
    <property type="entry name" value="Dxylulose-5-P_synthase"/>
</dbReference>
<evidence type="ECO:0000313" key="14">
    <source>
        <dbReference type="Proteomes" id="UP000306918"/>
    </source>
</evidence>
<comment type="cofactor">
    <cofactor evidence="11">
        <name>thiamine diphosphate</name>
        <dbReference type="ChEBI" id="CHEBI:58937"/>
    </cofactor>
    <text evidence="11">Binds 1 thiamine pyrophosphate per subunit.</text>
</comment>
<dbReference type="InterPro" id="IPR049557">
    <property type="entry name" value="Transketolase_CS"/>
</dbReference>
<dbReference type="GO" id="GO:0005829">
    <property type="term" value="C:cytosol"/>
    <property type="evidence" value="ECO:0007669"/>
    <property type="project" value="TreeGrafter"/>
</dbReference>
<evidence type="ECO:0000313" key="13">
    <source>
        <dbReference type="EMBL" id="THU37268.1"/>
    </source>
</evidence>
<dbReference type="SUPFAM" id="SSF52922">
    <property type="entry name" value="TK C-terminal domain-like"/>
    <property type="match status" value="1"/>
</dbReference>
<keyword evidence="7 11" id="KW-0784">Thiamine biosynthesis</keyword>
<dbReference type="Gene3D" id="3.40.50.970">
    <property type="match status" value="2"/>
</dbReference>
<dbReference type="AlphaFoldDB" id="A0A4S8HPE3"/>
<dbReference type="Pfam" id="PF02779">
    <property type="entry name" value="Transket_pyr"/>
    <property type="match status" value="1"/>
</dbReference>
<dbReference type="FunFam" id="3.40.50.970:FF:000005">
    <property type="entry name" value="1-deoxy-D-xylulose-5-phosphate synthase"/>
    <property type="match status" value="1"/>
</dbReference>
<dbReference type="EMBL" id="STFF01000005">
    <property type="protein sequence ID" value="THU37268.1"/>
    <property type="molecule type" value="Genomic_DNA"/>
</dbReference>
<keyword evidence="6 11" id="KW-0460">Magnesium</keyword>
<protein>
    <recommendedName>
        <fullName evidence="11">1-deoxy-D-xylulose-5-phosphate synthase</fullName>
        <ecNumber evidence="11">2.2.1.7</ecNumber>
    </recommendedName>
    <alternativeName>
        <fullName evidence="11">1-deoxyxylulose-5-phosphate synthase</fullName>
        <shortName evidence="11">DXP synthase</shortName>
        <shortName evidence="11">DXPS</shortName>
    </alternativeName>
</protein>
<comment type="caution">
    <text evidence="13">The sequence shown here is derived from an EMBL/GenBank/DDBJ whole genome shotgun (WGS) entry which is preliminary data.</text>
</comment>
<sequence>MDITPGPLLTTINSPADLKLLSREQLHQLCNELRQYIIDVVSVHGGHFAASLGVVELTVALHYIYNTPYDQLVWDVGHQAYGHKILTGRRNEFHTNRKYNGISGFPKRSESEYDTFGVGHSSTSISAALGMAMAAKYKGENRKSVAVIGDGALTAGLAFEGMNHAGVADSDILIILNDNCMSIDPNVGALKEYLTDITTSHTYNRLKDDIWKALGKLPVGKNFTREMASKLEHSIKGFINKSSNLFESLKLRYFGPIDGNNITKLVDTLQDLKKIPGPKLLHVITVKGKGYALAEKEQTLWHAPGLFDKITGEIYKKKYDTPQPPKYQDVFGHTIIELAEKNNKIFGVTPAMPSGSSLKFMMDAMPDRAFDVGICEQHAVTLSAGMATQGMRVFCNIYSSFMQRAYDQVVHDVAIQKLPVVFCLDRAGLVGEDGPTHHGAYDIAYMRCIPNMVISAPMNESELRNLMYTAQLETMEWPFVIRYPRGQGMLADWKTPFEEIPIGKGRKIKDGQDIAILTFGHPGNFATAAIRELKMDGLNPAHYDMRFVKPLDEALLHEVFSKYDKVVTVEDGTVTGGFGSAILEFMAQHNYKAEVKILGIPDEIVEHGTPKELYRECGYDAQAIAETVRTMMKGKVTVNQLLG</sequence>
<feature type="binding site" evidence="11">
    <location>
        <position position="179"/>
    </location>
    <ligand>
        <name>thiamine diphosphate</name>
        <dbReference type="ChEBI" id="CHEBI:58937"/>
    </ligand>
</feature>
<comment type="function">
    <text evidence="10 11">Catalyzes the acyloin condensation reaction between C atoms 2 and 3 of pyruvate and glyceraldehyde 3-phosphate to yield 1-deoxy-D-xylulose-5-phosphate (DXP).</text>
</comment>
<dbReference type="GO" id="GO:0009228">
    <property type="term" value="P:thiamine biosynthetic process"/>
    <property type="evidence" value="ECO:0007669"/>
    <property type="project" value="UniProtKB-UniRule"/>
</dbReference>
<keyword evidence="5 11" id="KW-0479">Metal-binding</keyword>
<feature type="binding site" evidence="11">
    <location>
        <position position="179"/>
    </location>
    <ligand>
        <name>Mg(2+)</name>
        <dbReference type="ChEBI" id="CHEBI:18420"/>
    </ligand>
</feature>
<keyword evidence="8 11" id="KW-0786">Thiamine pyrophosphate</keyword>
<comment type="similarity">
    <text evidence="2 11">Belongs to the transketolase family. DXPS subfamily.</text>
</comment>
<dbReference type="GO" id="GO:0030976">
    <property type="term" value="F:thiamine pyrophosphate binding"/>
    <property type="evidence" value="ECO:0007669"/>
    <property type="project" value="UniProtKB-UniRule"/>
</dbReference>
<feature type="binding site" evidence="11">
    <location>
        <position position="150"/>
    </location>
    <ligand>
        <name>Mg(2+)</name>
        <dbReference type="ChEBI" id="CHEBI:18420"/>
    </ligand>
</feature>
<feature type="domain" description="Transketolase-like pyrimidine-binding" evidence="12">
    <location>
        <begin position="325"/>
        <end position="491"/>
    </location>
</feature>
<dbReference type="InterPro" id="IPR020826">
    <property type="entry name" value="Transketolase_BS"/>
</dbReference>
<keyword evidence="4 11" id="KW-0808">Transferase</keyword>
<dbReference type="CDD" id="cd02007">
    <property type="entry name" value="TPP_DXS"/>
    <property type="match status" value="1"/>
</dbReference>
<dbReference type="NCBIfam" id="TIGR00204">
    <property type="entry name" value="dxs"/>
    <property type="match status" value="1"/>
</dbReference>
<dbReference type="PANTHER" id="PTHR43322:SF5">
    <property type="entry name" value="1-DEOXY-D-XYLULOSE-5-PHOSPHATE SYNTHASE, CHLOROPLASTIC"/>
    <property type="match status" value="1"/>
</dbReference>
<keyword evidence="14" id="KW-1185">Reference proteome</keyword>
<comment type="catalytic activity">
    <reaction evidence="11">
        <text>D-glyceraldehyde 3-phosphate + pyruvate + H(+) = 1-deoxy-D-xylulose 5-phosphate + CO2</text>
        <dbReference type="Rhea" id="RHEA:12605"/>
        <dbReference type="ChEBI" id="CHEBI:15361"/>
        <dbReference type="ChEBI" id="CHEBI:15378"/>
        <dbReference type="ChEBI" id="CHEBI:16526"/>
        <dbReference type="ChEBI" id="CHEBI:57792"/>
        <dbReference type="ChEBI" id="CHEBI:59776"/>
        <dbReference type="EC" id="2.2.1.7"/>
    </reaction>
</comment>
<dbReference type="GO" id="GO:0008661">
    <property type="term" value="F:1-deoxy-D-xylulose-5-phosphate synthase activity"/>
    <property type="evidence" value="ECO:0007669"/>
    <property type="project" value="UniProtKB-UniRule"/>
</dbReference>
<feature type="binding site" evidence="11">
    <location>
        <begin position="119"/>
        <end position="121"/>
    </location>
    <ligand>
        <name>thiamine diphosphate</name>
        <dbReference type="ChEBI" id="CHEBI:58937"/>
    </ligand>
</feature>
<evidence type="ECO:0000256" key="7">
    <source>
        <dbReference type="ARBA" id="ARBA00022977"/>
    </source>
</evidence>
<evidence type="ECO:0000256" key="8">
    <source>
        <dbReference type="ARBA" id="ARBA00023052"/>
    </source>
</evidence>
<evidence type="ECO:0000256" key="3">
    <source>
        <dbReference type="ARBA" id="ARBA00011738"/>
    </source>
</evidence>
<keyword evidence="9 11" id="KW-0414">Isoprene biosynthesis</keyword>
<dbReference type="SUPFAM" id="SSF52518">
    <property type="entry name" value="Thiamin diphosphate-binding fold (THDP-binding)"/>
    <property type="match status" value="2"/>
</dbReference>
<feature type="binding site" evidence="11">
    <location>
        <position position="291"/>
    </location>
    <ligand>
        <name>thiamine diphosphate</name>
        <dbReference type="ChEBI" id="CHEBI:58937"/>
    </ligand>
</feature>
<dbReference type="RefSeq" id="WP_136578942.1">
    <property type="nucleotide sequence ID" value="NZ_STFF01000005.1"/>
</dbReference>
<comment type="cofactor">
    <cofactor evidence="11">
        <name>Mg(2+)</name>
        <dbReference type="ChEBI" id="CHEBI:18420"/>
    </cofactor>
    <text evidence="11">Binds 1 Mg(2+) ion per subunit.</text>
</comment>
<dbReference type="Gene3D" id="3.40.50.920">
    <property type="match status" value="1"/>
</dbReference>
<dbReference type="NCBIfam" id="NF003933">
    <property type="entry name" value="PRK05444.2-2"/>
    <property type="match status" value="1"/>
</dbReference>
<evidence type="ECO:0000256" key="9">
    <source>
        <dbReference type="ARBA" id="ARBA00023229"/>
    </source>
</evidence>
<dbReference type="GO" id="GO:0019288">
    <property type="term" value="P:isopentenyl diphosphate biosynthetic process, methylerythritol 4-phosphate pathway"/>
    <property type="evidence" value="ECO:0007669"/>
    <property type="project" value="TreeGrafter"/>
</dbReference>
<reference evidence="13 14" key="1">
    <citation type="submission" date="2019-04" db="EMBL/GenBank/DDBJ databases">
        <title>Niastella caeni sp. nov., isolated from activated sludge.</title>
        <authorList>
            <person name="Sheng M."/>
        </authorList>
    </citation>
    <scope>NUCLEOTIDE SEQUENCE [LARGE SCALE GENOMIC DNA]</scope>
    <source>
        <strain evidence="13 14">HX-2-15</strain>
    </source>
</reference>
<dbReference type="Pfam" id="PF02780">
    <property type="entry name" value="Transketolase_C"/>
    <property type="match status" value="1"/>
</dbReference>
<dbReference type="InterPro" id="IPR005475">
    <property type="entry name" value="Transketolase-like_Pyr-bd"/>
</dbReference>
<evidence type="ECO:0000256" key="5">
    <source>
        <dbReference type="ARBA" id="ARBA00022723"/>
    </source>
</evidence>
<accession>A0A4S8HPE3</accession>
<dbReference type="FunFam" id="3.40.50.920:FF:000002">
    <property type="entry name" value="1-deoxy-D-xylulose-5-phosphate synthase"/>
    <property type="match status" value="1"/>
</dbReference>
<dbReference type="InterPro" id="IPR033248">
    <property type="entry name" value="Transketolase_C"/>
</dbReference>
<evidence type="ECO:0000256" key="10">
    <source>
        <dbReference type="ARBA" id="ARBA00055605"/>
    </source>
</evidence>
<dbReference type="GO" id="GO:0000287">
    <property type="term" value="F:magnesium ion binding"/>
    <property type="evidence" value="ECO:0007669"/>
    <property type="project" value="UniProtKB-UniRule"/>
</dbReference>
<dbReference type="Pfam" id="PF13292">
    <property type="entry name" value="DXP_synthase_N"/>
    <property type="match status" value="1"/>
</dbReference>